<reference evidence="8 9" key="1">
    <citation type="submission" date="2020-02" db="EMBL/GenBank/DDBJ databases">
        <authorList>
            <person name="Kim H.M."/>
            <person name="Jeon C.O."/>
        </authorList>
    </citation>
    <scope>NUCLEOTIDE SEQUENCE [LARGE SCALE GENOMIC DNA]</scope>
    <source>
        <strain evidence="8 9">PeD5</strain>
    </source>
</reference>
<comment type="catalytic activity">
    <reaction evidence="5 6">
        <text>cytidine(34) in tRNA(Ile2) + L-lysine + ATP = lysidine(34) in tRNA(Ile2) + AMP + diphosphate + H(+)</text>
        <dbReference type="Rhea" id="RHEA:43744"/>
        <dbReference type="Rhea" id="RHEA-COMP:10625"/>
        <dbReference type="Rhea" id="RHEA-COMP:10670"/>
        <dbReference type="ChEBI" id="CHEBI:15378"/>
        <dbReference type="ChEBI" id="CHEBI:30616"/>
        <dbReference type="ChEBI" id="CHEBI:32551"/>
        <dbReference type="ChEBI" id="CHEBI:33019"/>
        <dbReference type="ChEBI" id="CHEBI:82748"/>
        <dbReference type="ChEBI" id="CHEBI:83665"/>
        <dbReference type="ChEBI" id="CHEBI:456215"/>
        <dbReference type="EC" id="6.3.4.19"/>
    </reaction>
</comment>
<dbReference type="NCBIfam" id="TIGR02432">
    <property type="entry name" value="lysidine_TilS_N"/>
    <property type="match status" value="1"/>
</dbReference>
<sequence>MDGPGAIGASEFDALMAPLGPFGVAPVMVAGVSGGPHSLALALLLARWAGARGGRLVAGIVDHGLRDDSAAEASTVAGWMAARGIEARVEALGLAPGPGMQARAREGRLAALMRVCAAVGAPWLALGQHRGDQAETLLLRGFAGSGPAGLAGMAAARSAGGVLVIRPLLGVAPARLEAVVAAAGLAPIRDPSNENSAFARVRLRVALGDPVGEGPGVAALAAAAAAFARRRVRSGEAVAARIAQAARLHPEGFARLDLAALGTDGMAVAALAALLRVVSGAAFAPPRDAVAALLARGEGTLGGARLMRGGLLLREEAAMAPPVPALPGARWDGRFVLEGRPPEGCVIGALGDARLPRPPWLPAAVARTMPAIRRDTVLVAAPGLSYPSSQEHAACRLRFAPAGAACA</sequence>
<evidence type="ECO:0000256" key="5">
    <source>
        <dbReference type="ARBA" id="ARBA00048539"/>
    </source>
</evidence>
<reference evidence="8 9" key="2">
    <citation type="submission" date="2020-03" db="EMBL/GenBank/DDBJ databases">
        <title>Roseomonas stagni sp. nov., isolated from pond water in Japan.</title>
        <authorList>
            <person name="Furuhata K."/>
            <person name="Miyamoto H."/>
            <person name="Goto K."/>
        </authorList>
    </citation>
    <scope>NUCLEOTIDE SEQUENCE [LARGE SCALE GENOMIC DNA]</scope>
    <source>
        <strain evidence="8 9">PeD5</strain>
    </source>
</reference>
<dbReference type="GO" id="GO:0005737">
    <property type="term" value="C:cytoplasm"/>
    <property type="evidence" value="ECO:0007669"/>
    <property type="project" value="UniProtKB-SubCell"/>
</dbReference>
<gene>
    <name evidence="6 8" type="primary">tilS</name>
    <name evidence="8" type="ORF">G3576_05050</name>
</gene>
<keyword evidence="4" id="KW-0067">ATP-binding</keyword>
<proteinExistence type="inferred from homology"/>
<dbReference type="EC" id="6.3.4.19" evidence="6"/>
<feature type="domain" description="tRNA(Ile)-lysidine/2-thiocytidine synthase N-terminal" evidence="7">
    <location>
        <begin position="29"/>
        <end position="204"/>
    </location>
</feature>
<dbReference type="GO" id="GO:0032267">
    <property type="term" value="F:tRNA(Ile)-lysidine synthase activity"/>
    <property type="evidence" value="ECO:0007669"/>
    <property type="project" value="UniProtKB-EC"/>
</dbReference>
<protein>
    <recommendedName>
        <fullName evidence="6">tRNA(Ile)-lysidine synthase</fullName>
        <ecNumber evidence="6">6.3.4.19</ecNumber>
    </recommendedName>
    <alternativeName>
        <fullName evidence="6">tRNA(Ile)-2-lysyl-cytidine synthase</fullName>
    </alternativeName>
    <alternativeName>
        <fullName evidence="6">tRNA(Ile)-lysidine synthetase</fullName>
    </alternativeName>
</protein>
<dbReference type="HAMAP" id="MF_01161">
    <property type="entry name" value="tRNA_Ile_lys_synt"/>
    <property type="match status" value="1"/>
</dbReference>
<dbReference type="AlphaFoldDB" id="A0A6M1LGY8"/>
<dbReference type="RefSeq" id="WP_164693199.1">
    <property type="nucleotide sequence ID" value="NZ_JAAIKB010000001.1"/>
</dbReference>
<keyword evidence="1 6" id="KW-0436">Ligase</keyword>
<dbReference type="GO" id="GO:0006400">
    <property type="term" value="P:tRNA modification"/>
    <property type="evidence" value="ECO:0007669"/>
    <property type="project" value="UniProtKB-UniRule"/>
</dbReference>
<dbReference type="InterPro" id="IPR012795">
    <property type="entry name" value="tRNA_Ile_lys_synt_N"/>
</dbReference>
<dbReference type="Gene3D" id="3.40.50.620">
    <property type="entry name" value="HUPs"/>
    <property type="match status" value="1"/>
</dbReference>
<comment type="function">
    <text evidence="6">Ligates lysine onto the cytidine present at position 34 of the AUA codon-specific tRNA(Ile) that contains the anticodon CAU, in an ATP-dependent manner. Cytidine is converted to lysidine, thus changing the amino acid specificity of the tRNA from methionine to isoleucine.</text>
</comment>
<name>A0A6M1LGY8_9PROT</name>
<keyword evidence="6" id="KW-0963">Cytoplasm</keyword>
<evidence type="ECO:0000256" key="4">
    <source>
        <dbReference type="ARBA" id="ARBA00022840"/>
    </source>
</evidence>
<evidence type="ECO:0000313" key="8">
    <source>
        <dbReference type="EMBL" id="NGM19372.1"/>
    </source>
</evidence>
<dbReference type="CDD" id="cd01992">
    <property type="entry name" value="TilS_N"/>
    <property type="match status" value="1"/>
</dbReference>
<keyword evidence="3" id="KW-0547">Nucleotide-binding</keyword>
<dbReference type="InterPro" id="IPR011063">
    <property type="entry name" value="TilS/TtcA_N"/>
</dbReference>
<evidence type="ECO:0000256" key="6">
    <source>
        <dbReference type="HAMAP-Rule" id="MF_01161"/>
    </source>
</evidence>
<evidence type="ECO:0000256" key="2">
    <source>
        <dbReference type="ARBA" id="ARBA00022694"/>
    </source>
</evidence>
<dbReference type="InterPro" id="IPR014729">
    <property type="entry name" value="Rossmann-like_a/b/a_fold"/>
</dbReference>
<comment type="subcellular location">
    <subcellularLocation>
        <location evidence="6">Cytoplasm</location>
    </subcellularLocation>
</comment>
<dbReference type="InterPro" id="IPR012094">
    <property type="entry name" value="tRNA_Ile_lys_synt"/>
</dbReference>
<evidence type="ECO:0000256" key="3">
    <source>
        <dbReference type="ARBA" id="ARBA00022741"/>
    </source>
</evidence>
<keyword evidence="9" id="KW-1185">Reference proteome</keyword>
<dbReference type="Pfam" id="PF01171">
    <property type="entry name" value="ATP_bind_3"/>
    <property type="match status" value="1"/>
</dbReference>
<accession>A0A6M1LGY8</accession>
<evidence type="ECO:0000313" key="9">
    <source>
        <dbReference type="Proteomes" id="UP000475385"/>
    </source>
</evidence>
<dbReference type="GO" id="GO:0005524">
    <property type="term" value="F:ATP binding"/>
    <property type="evidence" value="ECO:0007669"/>
    <property type="project" value="UniProtKB-KW"/>
</dbReference>
<evidence type="ECO:0000259" key="7">
    <source>
        <dbReference type="Pfam" id="PF01171"/>
    </source>
</evidence>
<comment type="similarity">
    <text evidence="6">Belongs to the tRNA(Ile)-lysidine synthase family.</text>
</comment>
<dbReference type="PANTHER" id="PTHR43033:SF5">
    <property type="entry name" value="TRNA(ILE)-LYSIDINE SYNTHETASE"/>
    <property type="match status" value="1"/>
</dbReference>
<dbReference type="PANTHER" id="PTHR43033">
    <property type="entry name" value="TRNA(ILE)-LYSIDINE SYNTHASE-RELATED"/>
    <property type="match status" value="1"/>
</dbReference>
<organism evidence="8 9">
    <name type="scientific">Falsiroseomonas algicola</name>
    <dbReference type="NCBI Taxonomy" id="2716930"/>
    <lineage>
        <taxon>Bacteria</taxon>
        <taxon>Pseudomonadati</taxon>
        <taxon>Pseudomonadota</taxon>
        <taxon>Alphaproteobacteria</taxon>
        <taxon>Acetobacterales</taxon>
        <taxon>Roseomonadaceae</taxon>
        <taxon>Falsiroseomonas</taxon>
    </lineage>
</organism>
<comment type="caution">
    <text evidence="6">Lacks conserved residue(s) required for the propagation of feature annotation.</text>
</comment>
<dbReference type="SUPFAM" id="SSF52402">
    <property type="entry name" value="Adenine nucleotide alpha hydrolases-like"/>
    <property type="match status" value="1"/>
</dbReference>
<keyword evidence="2 6" id="KW-0819">tRNA processing</keyword>
<dbReference type="Proteomes" id="UP000475385">
    <property type="component" value="Unassembled WGS sequence"/>
</dbReference>
<evidence type="ECO:0000256" key="1">
    <source>
        <dbReference type="ARBA" id="ARBA00022598"/>
    </source>
</evidence>
<dbReference type="EMBL" id="JAAIKB010000001">
    <property type="protein sequence ID" value="NGM19372.1"/>
    <property type="molecule type" value="Genomic_DNA"/>
</dbReference>
<comment type="caution">
    <text evidence="8">The sequence shown here is derived from an EMBL/GenBank/DDBJ whole genome shotgun (WGS) entry which is preliminary data.</text>
</comment>